<keyword evidence="1 4" id="KW-0963">Cytoplasm</keyword>
<proteinExistence type="inferred from homology"/>
<keyword evidence="3 4" id="KW-0012">Acyltransferase</keyword>
<comment type="similarity">
    <text evidence="4">Belongs to the L/F-transferase family.</text>
</comment>
<dbReference type="PANTHER" id="PTHR30098">
    <property type="entry name" value="LEUCYL/PHENYLALANYL-TRNA--PROTEIN TRANSFERASE"/>
    <property type="match status" value="1"/>
</dbReference>
<keyword evidence="6" id="KW-1185">Reference proteome</keyword>
<dbReference type="Proteomes" id="UP001499974">
    <property type="component" value="Unassembled WGS sequence"/>
</dbReference>
<evidence type="ECO:0000256" key="1">
    <source>
        <dbReference type="ARBA" id="ARBA00022490"/>
    </source>
</evidence>
<accession>A0ABP8XCY8</accession>
<comment type="catalytic activity">
    <reaction evidence="4">
        <text>N-terminal L-arginyl-[protein] + L-leucyl-tRNA(Leu) = N-terminal L-leucyl-L-arginyl-[protein] + tRNA(Leu) + H(+)</text>
        <dbReference type="Rhea" id="RHEA:50416"/>
        <dbReference type="Rhea" id="RHEA-COMP:9613"/>
        <dbReference type="Rhea" id="RHEA-COMP:9622"/>
        <dbReference type="Rhea" id="RHEA-COMP:12672"/>
        <dbReference type="Rhea" id="RHEA-COMP:12673"/>
        <dbReference type="ChEBI" id="CHEBI:15378"/>
        <dbReference type="ChEBI" id="CHEBI:64719"/>
        <dbReference type="ChEBI" id="CHEBI:78442"/>
        <dbReference type="ChEBI" id="CHEBI:78494"/>
        <dbReference type="ChEBI" id="CHEBI:133044"/>
        <dbReference type="EC" id="2.3.2.6"/>
    </reaction>
</comment>
<protein>
    <recommendedName>
        <fullName evidence="4">Leucyl/phenylalanyl-tRNA--protein transferase</fullName>
        <ecNumber evidence="4">2.3.2.6</ecNumber>
    </recommendedName>
    <alternativeName>
        <fullName evidence="4">L/F-transferase</fullName>
    </alternativeName>
    <alternativeName>
        <fullName evidence="4">Leucyltransferase</fullName>
    </alternativeName>
    <alternativeName>
        <fullName evidence="4">Phenyalanyltransferase</fullName>
    </alternativeName>
</protein>
<dbReference type="Gene3D" id="3.30.70.3550">
    <property type="entry name" value="Leucyl/phenylalanyl-tRNA-protein transferase, N-terminal domain"/>
    <property type="match status" value="1"/>
</dbReference>
<evidence type="ECO:0000313" key="5">
    <source>
        <dbReference type="EMBL" id="GAA4704314.1"/>
    </source>
</evidence>
<gene>
    <name evidence="4" type="primary">aat</name>
    <name evidence="5" type="ORF">GCM10023349_22310</name>
</gene>
<dbReference type="InterPro" id="IPR016181">
    <property type="entry name" value="Acyl_CoA_acyltransferase"/>
</dbReference>
<comment type="subcellular location">
    <subcellularLocation>
        <location evidence="4">Cytoplasm</location>
    </subcellularLocation>
</comment>
<dbReference type="Pfam" id="PF03588">
    <property type="entry name" value="Leu_Phe_trans"/>
    <property type="match status" value="1"/>
</dbReference>
<dbReference type="EMBL" id="BAABKM010000002">
    <property type="protein sequence ID" value="GAA4704314.1"/>
    <property type="molecule type" value="Genomic_DNA"/>
</dbReference>
<dbReference type="PANTHER" id="PTHR30098:SF2">
    <property type="entry name" value="LEUCYL_PHENYLALANYL-TRNA--PROTEIN TRANSFERASE"/>
    <property type="match status" value="1"/>
</dbReference>
<evidence type="ECO:0000313" key="6">
    <source>
        <dbReference type="Proteomes" id="UP001499974"/>
    </source>
</evidence>
<comment type="caution">
    <text evidence="5">The sequence shown here is derived from an EMBL/GenBank/DDBJ whole genome shotgun (WGS) entry which is preliminary data.</text>
</comment>
<dbReference type="InterPro" id="IPR042221">
    <property type="entry name" value="Leu/Phe-tRNA_Trfase_N"/>
</dbReference>
<dbReference type="InterPro" id="IPR004616">
    <property type="entry name" value="Leu/Phe-tRNA_Trfase"/>
</dbReference>
<comment type="catalytic activity">
    <reaction evidence="4">
        <text>L-phenylalanyl-tRNA(Phe) + an N-terminal L-alpha-aminoacyl-[protein] = an N-terminal L-phenylalanyl-L-alpha-aminoacyl-[protein] + tRNA(Phe)</text>
        <dbReference type="Rhea" id="RHEA:43632"/>
        <dbReference type="Rhea" id="RHEA-COMP:9668"/>
        <dbReference type="Rhea" id="RHEA-COMP:9699"/>
        <dbReference type="Rhea" id="RHEA-COMP:10636"/>
        <dbReference type="Rhea" id="RHEA-COMP:10637"/>
        <dbReference type="ChEBI" id="CHEBI:78442"/>
        <dbReference type="ChEBI" id="CHEBI:78531"/>
        <dbReference type="ChEBI" id="CHEBI:78597"/>
        <dbReference type="ChEBI" id="CHEBI:83561"/>
        <dbReference type="EC" id="2.3.2.6"/>
    </reaction>
</comment>
<evidence type="ECO:0000256" key="3">
    <source>
        <dbReference type="ARBA" id="ARBA00023315"/>
    </source>
</evidence>
<dbReference type="SUPFAM" id="SSF55729">
    <property type="entry name" value="Acyl-CoA N-acyltransferases (Nat)"/>
    <property type="match status" value="1"/>
</dbReference>
<comment type="catalytic activity">
    <reaction evidence="4">
        <text>N-terminal L-lysyl-[protein] + L-leucyl-tRNA(Leu) = N-terminal L-leucyl-L-lysyl-[protein] + tRNA(Leu) + H(+)</text>
        <dbReference type="Rhea" id="RHEA:12340"/>
        <dbReference type="Rhea" id="RHEA-COMP:9613"/>
        <dbReference type="Rhea" id="RHEA-COMP:9622"/>
        <dbReference type="Rhea" id="RHEA-COMP:12670"/>
        <dbReference type="Rhea" id="RHEA-COMP:12671"/>
        <dbReference type="ChEBI" id="CHEBI:15378"/>
        <dbReference type="ChEBI" id="CHEBI:65249"/>
        <dbReference type="ChEBI" id="CHEBI:78442"/>
        <dbReference type="ChEBI" id="CHEBI:78494"/>
        <dbReference type="ChEBI" id="CHEBI:133043"/>
        <dbReference type="EC" id="2.3.2.6"/>
    </reaction>
</comment>
<dbReference type="HAMAP" id="MF_00688">
    <property type="entry name" value="Leu_Phe_trans"/>
    <property type="match status" value="1"/>
</dbReference>
<dbReference type="EC" id="2.3.2.6" evidence="4"/>
<evidence type="ECO:0000256" key="2">
    <source>
        <dbReference type="ARBA" id="ARBA00022679"/>
    </source>
</evidence>
<comment type="function">
    <text evidence="4">Functions in the N-end rule pathway of protein degradation where it conjugates Leu, Phe and, less efficiently, Met from aminoacyl-tRNAs to the N-termini of proteins containing an N-terminal arginine or lysine.</text>
</comment>
<name>A0ABP8XCY8_9ACTN</name>
<evidence type="ECO:0000256" key="4">
    <source>
        <dbReference type="HAMAP-Rule" id="MF_00688"/>
    </source>
</evidence>
<keyword evidence="2 4" id="KW-0808">Transferase</keyword>
<sequence>MLVFAPTLRWYGTGRHPPATVGRVSPVEPPPSRWTFGDPQGYDPDDDLVGIGADLAPGTLLAAYRRGLFPMPSGTPGDPMYWFCPVRRGVLPLDGLVVSKSLRRSCREFEIRVDTAFAEVADACADPSRPQGWIDGDIRAAYLRLHELGWAHSVEAWRDGRLAGGLYGVGIGGLFAGESMFHRERDASKVALVALVEGLRASYPAQRLLDVQWSTPHLASLGVVEVSREEYLRRLGRALHVREPDLFGER</sequence>
<dbReference type="InterPro" id="IPR042203">
    <property type="entry name" value="Leu/Phe-tRNA_Trfase_C"/>
</dbReference>
<dbReference type="NCBIfam" id="TIGR00667">
    <property type="entry name" value="aat"/>
    <property type="match status" value="1"/>
</dbReference>
<dbReference type="Gene3D" id="3.40.630.70">
    <property type="entry name" value="Leucyl/phenylalanyl-tRNA-protein transferase, C-terminal domain"/>
    <property type="match status" value="1"/>
</dbReference>
<reference evidence="6" key="1">
    <citation type="journal article" date="2019" name="Int. J. Syst. Evol. Microbiol.">
        <title>The Global Catalogue of Microorganisms (GCM) 10K type strain sequencing project: providing services to taxonomists for standard genome sequencing and annotation.</title>
        <authorList>
            <consortium name="The Broad Institute Genomics Platform"/>
            <consortium name="The Broad Institute Genome Sequencing Center for Infectious Disease"/>
            <person name="Wu L."/>
            <person name="Ma J."/>
        </authorList>
    </citation>
    <scope>NUCLEOTIDE SEQUENCE [LARGE SCALE GENOMIC DNA]</scope>
    <source>
        <strain evidence="6">JCM 18531</strain>
    </source>
</reference>
<organism evidence="5 6">
    <name type="scientific">Nocardioides conyzicola</name>
    <dbReference type="NCBI Taxonomy" id="1651781"/>
    <lineage>
        <taxon>Bacteria</taxon>
        <taxon>Bacillati</taxon>
        <taxon>Actinomycetota</taxon>
        <taxon>Actinomycetes</taxon>
        <taxon>Propionibacteriales</taxon>
        <taxon>Nocardioidaceae</taxon>
        <taxon>Nocardioides</taxon>
    </lineage>
</organism>